<dbReference type="Gene3D" id="1.10.630.10">
    <property type="entry name" value="Cytochrome P450"/>
    <property type="match status" value="1"/>
</dbReference>
<dbReference type="InterPro" id="IPR001128">
    <property type="entry name" value="Cyt_P450"/>
</dbReference>
<evidence type="ECO:0000256" key="3">
    <source>
        <dbReference type="ARBA" id="ARBA00022617"/>
    </source>
</evidence>
<evidence type="ECO:0000256" key="4">
    <source>
        <dbReference type="ARBA" id="ARBA00022723"/>
    </source>
</evidence>
<dbReference type="SUPFAM" id="SSF48264">
    <property type="entry name" value="Cytochrome P450"/>
    <property type="match status" value="1"/>
</dbReference>
<evidence type="ECO:0000313" key="10">
    <source>
        <dbReference type="EMBL" id="EOD67133.1"/>
    </source>
</evidence>
<evidence type="ECO:0000256" key="7">
    <source>
        <dbReference type="ARBA" id="ARBA00023033"/>
    </source>
</evidence>
<comment type="caution">
    <text evidence="10">The sequence shown here is derived from an EMBL/GenBank/DDBJ whole genome shotgun (WGS) entry which is preliminary data.</text>
</comment>
<evidence type="ECO:0000256" key="9">
    <source>
        <dbReference type="RuleBase" id="RU000461"/>
    </source>
</evidence>
<keyword evidence="6 9" id="KW-0408">Iron</keyword>
<evidence type="ECO:0000256" key="5">
    <source>
        <dbReference type="ARBA" id="ARBA00023002"/>
    </source>
</evidence>
<dbReference type="InterPro" id="IPR017972">
    <property type="entry name" value="Cyt_P450_CS"/>
</dbReference>
<dbReference type="EMBL" id="AOUO01000237">
    <property type="protein sequence ID" value="EOD67133.1"/>
    <property type="molecule type" value="Genomic_DNA"/>
</dbReference>
<proteinExistence type="inferred from homology"/>
<dbReference type="GO" id="GO:0016705">
    <property type="term" value="F:oxidoreductase activity, acting on paired donors, with incorporation or reduction of molecular oxygen"/>
    <property type="evidence" value="ECO:0007669"/>
    <property type="project" value="InterPro"/>
</dbReference>
<dbReference type="AlphaFoldDB" id="R1G6S6"/>
<sequence length="385" mass="41038">MVVRFDEELLKDPVCAYARLRAEGPVHRAEAPDGSAVWLVTGYDDVRAGLADPRLSLDKAHSATGYRGLALPPALDRNLLNLDAPEHTRLRRILGRAFTPRRVAALRPVVEDIAGSLADAVTGEDLLAEFCVPLPIRVICELLGVPPADVTEFRSWTDAVLVPADPGRARSAMGSLYAFLTSLAAAKRASPGEDLLSVVADSLSADEMLSAAFLLLLAGYENVVHVLGNGLAELLSRGLAPTSSTVDEMVRHASPLQLAIRRFTREDVEIGGTTIPAGETVMLAVAAAHRDPSVFPDADVFDPSRAENPHVGFGFGPHFCLGAPLARLELEVGLGALFSRYPAMALAVPYAELEWRSAFRSRSLRALPVRLSGRFPQSGTVGGGG</sequence>
<keyword evidence="7 9" id="KW-0503">Monooxygenase</keyword>
<dbReference type="GO" id="GO:0020037">
    <property type="term" value="F:heme binding"/>
    <property type="evidence" value="ECO:0007669"/>
    <property type="project" value="InterPro"/>
</dbReference>
<dbReference type="CDD" id="cd11029">
    <property type="entry name" value="CYP107-like"/>
    <property type="match status" value="1"/>
</dbReference>
<evidence type="ECO:0000313" key="11">
    <source>
        <dbReference type="Proteomes" id="UP000014139"/>
    </source>
</evidence>
<organism evidence="10 11">
    <name type="scientific">Amycolatopsis vancoresmycina DSM 44592</name>
    <dbReference type="NCBI Taxonomy" id="1292037"/>
    <lineage>
        <taxon>Bacteria</taxon>
        <taxon>Bacillati</taxon>
        <taxon>Actinomycetota</taxon>
        <taxon>Actinomycetes</taxon>
        <taxon>Pseudonocardiales</taxon>
        <taxon>Pseudonocardiaceae</taxon>
        <taxon>Amycolatopsis</taxon>
    </lineage>
</organism>
<dbReference type="eggNOG" id="COG2124">
    <property type="taxonomic scope" value="Bacteria"/>
</dbReference>
<dbReference type="PRINTS" id="PR00359">
    <property type="entry name" value="BP450"/>
</dbReference>
<dbReference type="PROSITE" id="PS00086">
    <property type="entry name" value="CYTOCHROME_P450"/>
    <property type="match status" value="1"/>
</dbReference>
<protein>
    <submittedName>
        <fullName evidence="10">Cytochrome P450</fullName>
    </submittedName>
</protein>
<dbReference type="Proteomes" id="UP000014139">
    <property type="component" value="Unassembled WGS sequence"/>
</dbReference>
<dbReference type="PATRIC" id="fig|1292037.4.peg.3427"/>
<dbReference type="RefSeq" id="WP_003084017.1">
    <property type="nucleotide sequence ID" value="NZ_AOUO01000237.1"/>
</dbReference>
<evidence type="ECO:0000256" key="1">
    <source>
        <dbReference type="ARBA" id="ARBA00004660"/>
    </source>
</evidence>
<gene>
    <name evidence="10" type="ORF">H480_17972</name>
</gene>
<evidence type="ECO:0000256" key="2">
    <source>
        <dbReference type="ARBA" id="ARBA00010617"/>
    </source>
</evidence>
<dbReference type="GO" id="GO:0005506">
    <property type="term" value="F:iron ion binding"/>
    <property type="evidence" value="ECO:0007669"/>
    <property type="project" value="InterPro"/>
</dbReference>
<comment type="similarity">
    <text evidence="2 9">Belongs to the cytochrome P450 family.</text>
</comment>
<accession>R1G6S6</accession>
<keyword evidence="5 9" id="KW-0560">Oxidoreductase</keyword>
<comment type="function">
    <text evidence="8">Involved in the coupling of aromatic side chains of the heptapeptide of vancomycin.</text>
</comment>
<name>R1G6S6_9PSEU</name>
<dbReference type="FunFam" id="1.10.630.10:FF:000018">
    <property type="entry name" value="Cytochrome P450 monooxygenase"/>
    <property type="match status" value="1"/>
</dbReference>
<dbReference type="PANTHER" id="PTHR46696:SF1">
    <property type="entry name" value="CYTOCHROME P450 YJIB-RELATED"/>
    <property type="match status" value="1"/>
</dbReference>
<dbReference type="InterPro" id="IPR036396">
    <property type="entry name" value="Cyt_P450_sf"/>
</dbReference>
<dbReference type="InterPro" id="IPR002397">
    <property type="entry name" value="Cyt_P450_B"/>
</dbReference>
<evidence type="ECO:0000256" key="8">
    <source>
        <dbReference type="ARBA" id="ARBA00055433"/>
    </source>
</evidence>
<comment type="pathway">
    <text evidence="1">Antibiotic biosynthesis; vancomycin biosynthesis.</text>
</comment>
<dbReference type="GO" id="GO:0004497">
    <property type="term" value="F:monooxygenase activity"/>
    <property type="evidence" value="ECO:0007669"/>
    <property type="project" value="UniProtKB-KW"/>
</dbReference>
<evidence type="ECO:0000256" key="6">
    <source>
        <dbReference type="ARBA" id="ARBA00023004"/>
    </source>
</evidence>
<keyword evidence="3 9" id="KW-0349">Heme</keyword>
<dbReference type="PANTHER" id="PTHR46696">
    <property type="entry name" value="P450, PUTATIVE (EUROFUNG)-RELATED"/>
    <property type="match status" value="1"/>
</dbReference>
<reference evidence="10 11" key="1">
    <citation type="submission" date="2013-02" db="EMBL/GenBank/DDBJ databases">
        <title>Draft genome sequence of Amycolatopsis vancoresmycina strain DSM 44592T.</title>
        <authorList>
            <person name="Kumar S."/>
            <person name="Kaur N."/>
            <person name="Kaur C."/>
            <person name="Raghava G.P.S."/>
            <person name="Mayilraj S."/>
        </authorList>
    </citation>
    <scope>NUCLEOTIDE SEQUENCE [LARGE SCALE GENOMIC DNA]</scope>
    <source>
        <strain evidence="10 11">DSM 44592</strain>
    </source>
</reference>
<keyword evidence="4 9" id="KW-0479">Metal-binding</keyword>
<keyword evidence="11" id="KW-1185">Reference proteome</keyword>
<dbReference type="Pfam" id="PF00067">
    <property type="entry name" value="p450"/>
    <property type="match status" value="1"/>
</dbReference>